<dbReference type="GO" id="GO:0006099">
    <property type="term" value="P:tricarboxylic acid cycle"/>
    <property type="evidence" value="ECO:0007669"/>
    <property type="project" value="UniProtKB-UniRule"/>
</dbReference>
<comment type="cofactor">
    <cofactor evidence="7">
        <name>Mg(2+)</name>
        <dbReference type="ChEBI" id="CHEBI:18420"/>
    </cofactor>
    <text evidence="7">Binds 1 Mg(2+) ion per subunit.</text>
</comment>
<dbReference type="GO" id="GO:0005739">
    <property type="term" value="C:mitochondrion"/>
    <property type="evidence" value="ECO:0007669"/>
    <property type="project" value="UniProtKB-SubCell"/>
</dbReference>
<dbReference type="InterPro" id="IPR005811">
    <property type="entry name" value="SUCC_ACL_C"/>
</dbReference>
<dbReference type="Pfam" id="PF08442">
    <property type="entry name" value="ATP-grasp_2"/>
    <property type="match status" value="1"/>
</dbReference>
<reference evidence="11" key="1">
    <citation type="submission" date="2011-08" db="EMBL/GenBank/DDBJ databases">
        <authorList>
            <person name="Rombauts S."/>
        </authorList>
    </citation>
    <scope>NUCLEOTIDE SEQUENCE</scope>
    <source>
        <strain evidence="11">London</strain>
    </source>
</reference>
<dbReference type="UniPathway" id="UPA00223">
    <property type="reaction ID" value="UER00999"/>
</dbReference>
<feature type="binding site" evidence="7">
    <location>
        <position position="80"/>
    </location>
    <ligand>
        <name>ATP</name>
        <dbReference type="ChEBI" id="CHEBI:30616"/>
    </ligand>
</feature>
<dbReference type="FunFam" id="3.40.50.261:FF:000001">
    <property type="entry name" value="Succinate--CoA ligase [ADP-forming] subunit beta"/>
    <property type="match status" value="1"/>
</dbReference>
<dbReference type="OMA" id="KQMIGNR"/>
<dbReference type="HOGENOM" id="CLU_037430_0_1_1"/>
<dbReference type="OrthoDB" id="1552at2759"/>
<evidence type="ECO:0000256" key="4">
    <source>
        <dbReference type="ARBA" id="ARBA00022723"/>
    </source>
</evidence>
<reference evidence="10" key="2">
    <citation type="submission" date="2015-06" db="UniProtKB">
        <authorList>
            <consortium name="EnsemblMetazoa"/>
        </authorList>
    </citation>
    <scope>IDENTIFICATION</scope>
</reference>
<dbReference type="NCBIfam" id="NF001913">
    <property type="entry name" value="PRK00696.1"/>
    <property type="match status" value="1"/>
</dbReference>
<dbReference type="HAMAP" id="MF_00558">
    <property type="entry name" value="Succ_CoA_beta"/>
    <property type="match status" value="1"/>
</dbReference>
<dbReference type="GO" id="GO:0004775">
    <property type="term" value="F:succinate-CoA ligase (ADP-forming) activity"/>
    <property type="evidence" value="ECO:0007669"/>
    <property type="project" value="UniProtKB-UniRule"/>
</dbReference>
<dbReference type="GO" id="GO:0000287">
    <property type="term" value="F:magnesium ion binding"/>
    <property type="evidence" value="ECO:0007669"/>
    <property type="project" value="UniProtKB-UniRule"/>
</dbReference>
<dbReference type="InterPro" id="IPR013650">
    <property type="entry name" value="ATP-grasp_succ-CoA_synth-type"/>
</dbReference>
<evidence type="ECO:0000256" key="3">
    <source>
        <dbReference type="ARBA" id="ARBA00022598"/>
    </source>
</evidence>
<evidence type="ECO:0000259" key="9">
    <source>
        <dbReference type="Pfam" id="PF08442"/>
    </source>
</evidence>
<comment type="similarity">
    <text evidence="7">Belongs to the succinate/malate CoA ligase beta subunit family.</text>
</comment>
<accession>T1JZ47</accession>
<dbReference type="EMBL" id="CAEY01001116">
    <property type="status" value="NOT_ANNOTATED_CDS"/>
    <property type="molecule type" value="Genomic_DNA"/>
</dbReference>
<dbReference type="EC" id="6.2.1.5" evidence="7"/>
<dbReference type="Pfam" id="PF00549">
    <property type="entry name" value="Ligase_CoA"/>
    <property type="match status" value="1"/>
</dbReference>
<dbReference type="InterPro" id="IPR016102">
    <property type="entry name" value="Succinyl-CoA_synth-like"/>
</dbReference>
<dbReference type="GO" id="GO:0004776">
    <property type="term" value="F:succinate-CoA ligase (GDP-forming) activity"/>
    <property type="evidence" value="ECO:0007669"/>
    <property type="project" value="TreeGrafter"/>
</dbReference>
<sequence length="433" mass="47463">MATRHLLNRCYTLIDKASLGQRVWSLCGSQQRRFIDLQEYQSKKIMSENGLTVQRFKVVESLENADSNLSDFTCSEYVIKAQVLAGGRGKGYFKKSGMKGGVKLTKDKKEILPLVKNMLNDHLVTAQTTEEGALVRKVMVAEALDIDKEYYVAILLDRSSGGPVLVASQFGGVNIEEVAEKTPEAIHKFPLPLTDNQELDQDYLKHIAKKGLGLTDPEVIDRAAKEIANLFKLFVNIDATQIEINPFGLTPEKKVVCFDAKIQFDENASFRQGWVKELEEENLEKEDPRQVLAKKYNLNFVAMDGNIGCFVNGAGLAMATMDIIHHHAGSPANFLDVGGGVTQDGVEKAFHIITQDPKVKVILVNIFGGIVNCETVAAGLIAAHHLVNVPLIVRLEGTNQKSAMKMLETVPGIITASDLDEAAQKAVKAALGS</sequence>
<feature type="binding site" evidence="7">
    <location>
        <position position="259"/>
    </location>
    <ligand>
        <name>Mg(2+)</name>
        <dbReference type="ChEBI" id="CHEBI:18420"/>
    </ligand>
</feature>
<keyword evidence="3 7" id="KW-0436">Ligase</keyword>
<feature type="binding site" evidence="7">
    <location>
        <begin position="87"/>
        <end position="89"/>
    </location>
    <ligand>
        <name>ATP</name>
        <dbReference type="ChEBI" id="CHEBI:30616"/>
    </ligand>
</feature>
<dbReference type="NCBIfam" id="TIGR01016">
    <property type="entry name" value="sucCoAbeta"/>
    <property type="match status" value="1"/>
</dbReference>
<dbReference type="PANTHER" id="PTHR11815">
    <property type="entry name" value="SUCCINYL-COA SYNTHETASE BETA CHAIN"/>
    <property type="match status" value="1"/>
</dbReference>
<evidence type="ECO:0000256" key="1">
    <source>
        <dbReference type="ARBA" id="ARBA00005064"/>
    </source>
</evidence>
<dbReference type="EnsemblMetazoa" id="tetur03g02660.1">
    <property type="protein sequence ID" value="tetur03g02660.1"/>
    <property type="gene ID" value="tetur03g02660"/>
</dbReference>
<dbReference type="PANTHER" id="PTHR11815:SF10">
    <property type="entry name" value="SUCCINATE--COA LIGASE [GDP-FORMING] SUBUNIT BETA, MITOCHONDRIAL"/>
    <property type="match status" value="1"/>
</dbReference>
<keyword evidence="5 7" id="KW-0547">Nucleotide-binding</keyword>
<dbReference type="PIRSF" id="PIRSF001554">
    <property type="entry name" value="SucCS_beta"/>
    <property type="match status" value="1"/>
</dbReference>
<protein>
    <recommendedName>
        <fullName evidence="7">Succinate--CoA ligase [ADP-forming] subunit beta, mitochondrial</fullName>
        <ecNumber evidence="7">6.2.1.5</ecNumber>
    </recommendedName>
    <alternativeName>
        <fullName evidence="7">Succinyl-CoA synthetase beta chain</fullName>
        <shortName evidence="7">SCS-beta</shortName>
    </alternativeName>
</protein>
<comment type="function">
    <text evidence="7">Succinyl-CoA synthetase functions in the citric acid cycle (TCA), coupling the hydrolysis of succinyl-CoA to the synthesis of ATP and thus represents the only step of substrate-level phosphorylation in the TCA. The beta subunit provides nucleotide specificity of the enzyme and binds the substrate succinate, while the binding sites for coenzyme A and phosphate are found in the alpha subunit.</text>
</comment>
<dbReference type="FunFam" id="3.30.1490.20:FF:000002">
    <property type="entry name" value="Succinate--CoA ligase [ADP-forming] subunit beta"/>
    <property type="match status" value="1"/>
</dbReference>
<dbReference type="GO" id="GO:0005524">
    <property type="term" value="F:ATP binding"/>
    <property type="evidence" value="ECO:0007669"/>
    <property type="project" value="UniProtKB-UniRule"/>
</dbReference>
<dbReference type="InterPro" id="IPR005809">
    <property type="entry name" value="Succ_CoA_ligase-like_bsu"/>
</dbReference>
<dbReference type="KEGG" id="tut:107372293"/>
<feature type="domain" description="ATP-citrate synthase/succinyl-CoA ligase C-terminal" evidence="8">
    <location>
        <begin position="311"/>
        <end position="425"/>
    </location>
</feature>
<dbReference type="eggNOG" id="KOG1447">
    <property type="taxonomic scope" value="Eukaryota"/>
</dbReference>
<dbReference type="STRING" id="32264.T1JZ47"/>
<dbReference type="InterPro" id="IPR013815">
    <property type="entry name" value="ATP_grasp_subdomain_1"/>
</dbReference>
<feature type="domain" description="ATP-grasp fold succinyl-CoA synthetase-type" evidence="9">
    <location>
        <begin position="37"/>
        <end position="247"/>
    </location>
</feature>
<keyword evidence="7" id="KW-0067">ATP-binding</keyword>
<dbReference type="SMR" id="T1JZ47"/>
<keyword evidence="2 7" id="KW-0816">Tricarboxylic acid cycle</keyword>
<feature type="binding site" evidence="7">
    <location>
        <position position="312"/>
    </location>
    <ligand>
        <name>substrate</name>
        <note>ligand shared with subunit alpha</note>
    </ligand>
</feature>
<dbReference type="Gene3D" id="3.30.470.20">
    <property type="entry name" value="ATP-grasp fold, B domain"/>
    <property type="match status" value="1"/>
</dbReference>
<gene>
    <name evidence="10" type="primary">107372293</name>
</gene>
<evidence type="ECO:0000256" key="5">
    <source>
        <dbReference type="ARBA" id="ARBA00022741"/>
    </source>
</evidence>
<keyword evidence="7" id="KW-0496">Mitochondrion</keyword>
<dbReference type="Proteomes" id="UP000015104">
    <property type="component" value="Unassembled WGS sequence"/>
</dbReference>
<feature type="binding site" evidence="7">
    <location>
        <begin position="369"/>
        <end position="371"/>
    </location>
    <ligand>
        <name>substrate</name>
        <note>ligand shared with subunit alpha</note>
    </ligand>
</feature>
<evidence type="ECO:0000256" key="7">
    <source>
        <dbReference type="HAMAP-Rule" id="MF_03219"/>
    </source>
</evidence>
<dbReference type="GO" id="GO:0042709">
    <property type="term" value="C:succinate-CoA ligase complex"/>
    <property type="evidence" value="ECO:0007669"/>
    <property type="project" value="TreeGrafter"/>
</dbReference>
<dbReference type="AlphaFoldDB" id="T1JZ47"/>
<comment type="subunit">
    <text evidence="7">Heterodimer of an alpha and a beta subunit.</text>
</comment>
<organism evidence="10 11">
    <name type="scientific">Tetranychus urticae</name>
    <name type="common">Two-spotted spider mite</name>
    <dbReference type="NCBI Taxonomy" id="32264"/>
    <lineage>
        <taxon>Eukaryota</taxon>
        <taxon>Metazoa</taxon>
        <taxon>Ecdysozoa</taxon>
        <taxon>Arthropoda</taxon>
        <taxon>Chelicerata</taxon>
        <taxon>Arachnida</taxon>
        <taxon>Acari</taxon>
        <taxon>Acariformes</taxon>
        <taxon>Trombidiformes</taxon>
        <taxon>Prostigmata</taxon>
        <taxon>Eleutherengona</taxon>
        <taxon>Raphignathae</taxon>
        <taxon>Tetranychoidea</taxon>
        <taxon>Tetranychidae</taxon>
        <taxon>Tetranychus</taxon>
    </lineage>
</organism>
<dbReference type="FunFam" id="3.30.470.20:FF:000002">
    <property type="entry name" value="Succinate--CoA ligase [ADP-forming] subunit beta"/>
    <property type="match status" value="1"/>
</dbReference>
<dbReference type="Gene3D" id="3.40.50.261">
    <property type="entry name" value="Succinyl-CoA synthetase domains"/>
    <property type="match status" value="1"/>
</dbReference>
<dbReference type="SUPFAM" id="SSF56059">
    <property type="entry name" value="Glutathione synthetase ATP-binding domain-like"/>
    <property type="match status" value="1"/>
</dbReference>
<comment type="subcellular location">
    <subcellularLocation>
        <location evidence="7">Mitochondrion</location>
    </subcellularLocation>
</comment>
<evidence type="ECO:0000256" key="2">
    <source>
        <dbReference type="ARBA" id="ARBA00022532"/>
    </source>
</evidence>
<comment type="pathway">
    <text evidence="1 7">Carbohydrate metabolism; tricarboxylic acid cycle; succinate from succinyl-CoA (ligase route): step 1/1.</text>
</comment>
<dbReference type="GO" id="GO:0006104">
    <property type="term" value="P:succinyl-CoA metabolic process"/>
    <property type="evidence" value="ECO:0007669"/>
    <property type="project" value="TreeGrafter"/>
</dbReference>
<dbReference type="Gene3D" id="3.30.1490.20">
    <property type="entry name" value="ATP-grasp fold, A domain"/>
    <property type="match status" value="1"/>
</dbReference>
<comment type="catalytic activity">
    <reaction evidence="7">
        <text>succinate + ATP + CoA = succinyl-CoA + ADP + phosphate</text>
        <dbReference type="Rhea" id="RHEA:17661"/>
        <dbReference type="ChEBI" id="CHEBI:30031"/>
        <dbReference type="ChEBI" id="CHEBI:30616"/>
        <dbReference type="ChEBI" id="CHEBI:43474"/>
        <dbReference type="ChEBI" id="CHEBI:57287"/>
        <dbReference type="ChEBI" id="CHEBI:57292"/>
        <dbReference type="ChEBI" id="CHEBI:456216"/>
        <dbReference type="EC" id="6.2.1.5"/>
    </reaction>
</comment>
<evidence type="ECO:0000259" key="8">
    <source>
        <dbReference type="Pfam" id="PF00549"/>
    </source>
</evidence>
<name>T1JZ47_TETUR</name>
<dbReference type="SUPFAM" id="SSF52210">
    <property type="entry name" value="Succinyl-CoA synthetase domains"/>
    <property type="match status" value="1"/>
</dbReference>
<evidence type="ECO:0000313" key="10">
    <source>
        <dbReference type="EnsemblMetazoa" id="tetur03g02660.1"/>
    </source>
</evidence>
<feature type="binding site" evidence="7">
    <location>
        <position position="149"/>
    </location>
    <ligand>
        <name>ATP</name>
        <dbReference type="ChEBI" id="CHEBI:30616"/>
    </ligand>
</feature>
<keyword evidence="6 7" id="KW-0460">Magnesium</keyword>
<keyword evidence="4 7" id="KW-0479">Metal-binding</keyword>
<keyword evidence="11" id="KW-1185">Reference proteome</keyword>
<evidence type="ECO:0000313" key="11">
    <source>
        <dbReference type="Proteomes" id="UP000015104"/>
    </source>
</evidence>
<evidence type="ECO:0000256" key="6">
    <source>
        <dbReference type="ARBA" id="ARBA00022842"/>
    </source>
</evidence>
<feature type="binding site" evidence="7">
    <location>
        <position position="245"/>
    </location>
    <ligand>
        <name>Mg(2+)</name>
        <dbReference type="ChEBI" id="CHEBI:18420"/>
    </ligand>
</feature>
<proteinExistence type="inferred from homology"/>